<comment type="similarity">
    <text evidence="5">Belongs to the MsrP family.</text>
</comment>
<gene>
    <name evidence="5" type="primary">msrP</name>
    <name evidence="7" type="ORF">BCL74_3384</name>
</gene>
<dbReference type="GO" id="GO:0030091">
    <property type="term" value="P:protein repair"/>
    <property type="evidence" value="ECO:0007669"/>
    <property type="project" value="UniProtKB-UniRule"/>
</dbReference>
<comment type="catalytic activity">
    <reaction evidence="5">
        <text>L-methionyl-[protein] + a quinone + H2O = L-methionyl-(S)-S-oxide-[protein] + a quinol</text>
        <dbReference type="Rhea" id="RHEA:51292"/>
        <dbReference type="Rhea" id="RHEA-COMP:12313"/>
        <dbReference type="Rhea" id="RHEA-COMP:12315"/>
        <dbReference type="ChEBI" id="CHEBI:15377"/>
        <dbReference type="ChEBI" id="CHEBI:16044"/>
        <dbReference type="ChEBI" id="CHEBI:24646"/>
        <dbReference type="ChEBI" id="CHEBI:44120"/>
        <dbReference type="ChEBI" id="CHEBI:132124"/>
    </reaction>
</comment>
<dbReference type="GO" id="GO:0016672">
    <property type="term" value="F:oxidoreductase activity, acting on a sulfur group of donors, quinone or similar compound as acceptor"/>
    <property type="evidence" value="ECO:0007669"/>
    <property type="project" value="UniProtKB-UniRule"/>
</dbReference>
<dbReference type="RefSeq" id="WP_121221810.1">
    <property type="nucleotide sequence ID" value="NZ_RBIG01000004.1"/>
</dbReference>
<feature type="binding site" evidence="5">
    <location>
        <position position="86"/>
    </location>
    <ligand>
        <name>Mo-molybdopterin</name>
        <dbReference type="ChEBI" id="CHEBI:71302"/>
    </ligand>
</feature>
<sequence>MLIKRKKGWELPESAATPEALFRDRRRLMKGLAAGSILAAMPGLTACGSEAAPMKDPSASLYPAMRNLRYRVDREMTAEELATTYNNYYEFGSHKNIWRAAQSLPIRPWTVTLDGMVEKEQQIAIDDLLAMVKLEERVYRFRCVEAWAMTVPWTGFPMRRLVEIAKPLSGAKYVRMETFKDPAIAPGQKQSWYPWPYVEGLTMAEATNELTLMATGIYGQPIPAQNGAPIRLITPWKYGFKQLKSIVRFTFTDERPKGFWEEIQGREYGFWANVNPEVPHPRWSQATERLLGPDTRVPTLLYNGYADFVGDMYKGMEGERLFM</sequence>
<keyword evidence="1 5" id="KW-0500">Molybdenum</keyword>
<dbReference type="GO" id="GO:0046872">
    <property type="term" value="F:metal ion binding"/>
    <property type="evidence" value="ECO:0007669"/>
    <property type="project" value="UniProtKB-KW"/>
</dbReference>
<evidence type="ECO:0000259" key="6">
    <source>
        <dbReference type="Pfam" id="PF00174"/>
    </source>
</evidence>
<feature type="binding site" evidence="5">
    <location>
        <position position="226"/>
    </location>
    <ligand>
        <name>Mo-molybdopterin</name>
        <dbReference type="ChEBI" id="CHEBI:71302"/>
    </ligand>
</feature>
<comment type="function">
    <text evidence="5">Part of the MsrPQ system that repairs oxidized periplasmic proteins containing methionine sulfoxide residues (Met-O), using respiratory chain electrons. Thus protects these proteins from oxidative-stress damage caused by reactive species of oxygen and chlorine generated by the host defense mechanisms. MsrPQ is essential for the maintenance of envelope integrity under bleach stress, rescuing a wide series of structurally unrelated periplasmic proteins from methionine oxidation. The catalytic subunit MsrP is non-stereospecific, being able to reduce both (R-) and (S-) diastereoisomers of methionine sulfoxide.</text>
</comment>
<dbReference type="GO" id="GO:0043546">
    <property type="term" value="F:molybdopterin cofactor binding"/>
    <property type="evidence" value="ECO:0007669"/>
    <property type="project" value="UniProtKB-UniRule"/>
</dbReference>
<dbReference type="EMBL" id="RBIG01000004">
    <property type="protein sequence ID" value="RKQ68066.1"/>
    <property type="molecule type" value="Genomic_DNA"/>
</dbReference>
<comment type="cofactor">
    <cofactor evidence="5">
        <name>Mo-molybdopterin</name>
        <dbReference type="ChEBI" id="CHEBI:71302"/>
    </cofactor>
    <text evidence="5">Binds 1 Mo-molybdopterin (Mo-MPT) cofactor per subunit.</text>
</comment>
<keyword evidence="4 5" id="KW-0560">Oxidoreductase</keyword>
<dbReference type="Gene3D" id="3.90.420.10">
    <property type="entry name" value="Oxidoreductase, molybdopterin-binding domain"/>
    <property type="match status" value="1"/>
</dbReference>
<keyword evidence="3 5" id="KW-0732">Signal</keyword>
<feature type="binding site" evidence="5">
    <location>
        <position position="178"/>
    </location>
    <ligand>
        <name>Mo-molybdopterin</name>
        <dbReference type="ChEBI" id="CHEBI:71302"/>
    </ligand>
</feature>
<feature type="binding site" evidence="5">
    <location>
        <position position="231"/>
    </location>
    <ligand>
        <name>Mo-molybdopterin</name>
        <dbReference type="ChEBI" id="CHEBI:71302"/>
    </ligand>
</feature>
<dbReference type="OrthoDB" id="9795587at2"/>
<protein>
    <recommendedName>
        <fullName evidence="5">Protein-methionine-sulfoxide reductase catalytic subunit MsrP</fullName>
        <ecNumber evidence="5">1.8.5.-</ecNumber>
    </recommendedName>
</protein>
<dbReference type="PANTHER" id="PTHR43032">
    <property type="entry name" value="PROTEIN-METHIONINE-SULFOXIDE REDUCTASE"/>
    <property type="match status" value="1"/>
</dbReference>
<feature type="binding site" evidence="5">
    <location>
        <begin position="89"/>
        <end position="90"/>
    </location>
    <ligand>
        <name>Mo-molybdopterin</name>
        <dbReference type="ChEBI" id="CHEBI:71302"/>
    </ligand>
</feature>
<dbReference type="HAMAP" id="MF_01206">
    <property type="entry name" value="MsrP"/>
    <property type="match status" value="1"/>
</dbReference>
<name>A0A420WAT6_9PROT</name>
<comment type="catalytic activity">
    <reaction evidence="5">
        <text>L-methionyl-[protein] + a quinone + H2O = L-methionyl-(R)-S-oxide-[protein] + a quinol</text>
        <dbReference type="Rhea" id="RHEA:51296"/>
        <dbReference type="Rhea" id="RHEA-COMP:12313"/>
        <dbReference type="Rhea" id="RHEA-COMP:12314"/>
        <dbReference type="ChEBI" id="CHEBI:15377"/>
        <dbReference type="ChEBI" id="CHEBI:16044"/>
        <dbReference type="ChEBI" id="CHEBI:24646"/>
        <dbReference type="ChEBI" id="CHEBI:45764"/>
        <dbReference type="ChEBI" id="CHEBI:132124"/>
    </reaction>
</comment>
<dbReference type="PANTHER" id="PTHR43032:SF3">
    <property type="entry name" value="PROTEIN-METHIONINE-SULFOXIDE REDUCTASE CATALYTIC SUBUNIT MSRP"/>
    <property type="match status" value="1"/>
</dbReference>
<organism evidence="7 8">
    <name type="scientific">Oceanibaculum indicum</name>
    <dbReference type="NCBI Taxonomy" id="526216"/>
    <lineage>
        <taxon>Bacteria</taxon>
        <taxon>Pseudomonadati</taxon>
        <taxon>Pseudomonadota</taxon>
        <taxon>Alphaproteobacteria</taxon>
        <taxon>Rhodospirillales</taxon>
        <taxon>Oceanibaculaceae</taxon>
        <taxon>Oceanibaculum</taxon>
    </lineage>
</organism>
<evidence type="ECO:0000256" key="2">
    <source>
        <dbReference type="ARBA" id="ARBA00022723"/>
    </source>
</evidence>
<comment type="subunit">
    <text evidence="5">Heterodimer of a catalytic subunit (MsrP) and a heme-binding subunit (MsrQ).</text>
</comment>
<evidence type="ECO:0000256" key="3">
    <source>
        <dbReference type="ARBA" id="ARBA00022729"/>
    </source>
</evidence>
<evidence type="ECO:0000256" key="5">
    <source>
        <dbReference type="HAMAP-Rule" id="MF_01206"/>
    </source>
</evidence>
<feature type="binding site" evidence="5">
    <location>
        <position position="143"/>
    </location>
    <ligand>
        <name>Mo-molybdopterin</name>
        <dbReference type="ChEBI" id="CHEBI:71302"/>
    </ligand>
    <ligandPart>
        <name>Mo</name>
        <dbReference type="ChEBI" id="CHEBI:28685"/>
    </ligandPart>
</feature>
<dbReference type="EC" id="1.8.5.-" evidence="5"/>
<evidence type="ECO:0000313" key="8">
    <source>
        <dbReference type="Proteomes" id="UP000277424"/>
    </source>
</evidence>
<evidence type="ECO:0000313" key="7">
    <source>
        <dbReference type="EMBL" id="RKQ68066.1"/>
    </source>
</evidence>
<dbReference type="InterPro" id="IPR036374">
    <property type="entry name" value="OxRdtase_Mopterin-bd_sf"/>
</dbReference>
<reference evidence="7 8" key="1">
    <citation type="submission" date="2018-10" db="EMBL/GenBank/DDBJ databases">
        <title>Comparative analysis of microorganisms from saline springs in Andes Mountain Range, Colombia.</title>
        <authorList>
            <person name="Rubin E."/>
        </authorList>
    </citation>
    <scope>NUCLEOTIDE SEQUENCE [LARGE SCALE GENOMIC DNA]</scope>
    <source>
        <strain evidence="7 8">USBA 36</strain>
    </source>
</reference>
<feature type="domain" description="Oxidoreductase molybdopterin-binding" evidence="6">
    <location>
        <begin position="107"/>
        <end position="260"/>
    </location>
</feature>
<dbReference type="InterPro" id="IPR000572">
    <property type="entry name" value="OxRdtase_Mopterin-bd_dom"/>
</dbReference>
<evidence type="ECO:0000256" key="4">
    <source>
        <dbReference type="ARBA" id="ARBA00023002"/>
    </source>
</evidence>
<comment type="caution">
    <text evidence="7">The sequence shown here is derived from an EMBL/GenBank/DDBJ whole genome shotgun (WGS) entry which is preliminary data.</text>
</comment>
<proteinExistence type="inferred from homology"/>
<dbReference type="AlphaFoldDB" id="A0A420WAT6"/>
<dbReference type="Proteomes" id="UP000277424">
    <property type="component" value="Unassembled WGS sequence"/>
</dbReference>
<accession>A0A420WAT6</accession>
<feature type="binding site" evidence="5">
    <location>
        <begin position="242"/>
        <end position="244"/>
    </location>
    <ligand>
        <name>Mo-molybdopterin</name>
        <dbReference type="ChEBI" id="CHEBI:71302"/>
    </ligand>
</feature>
<evidence type="ECO:0000256" key="1">
    <source>
        <dbReference type="ARBA" id="ARBA00022505"/>
    </source>
</evidence>
<dbReference type="NCBIfam" id="NF003767">
    <property type="entry name" value="PRK05363.1"/>
    <property type="match status" value="1"/>
</dbReference>
<dbReference type="SUPFAM" id="SSF56524">
    <property type="entry name" value="Oxidoreductase molybdopterin-binding domain"/>
    <property type="match status" value="1"/>
</dbReference>
<dbReference type="InterPro" id="IPR022867">
    <property type="entry name" value="MsrP"/>
</dbReference>
<keyword evidence="2 5" id="KW-0479">Metal-binding</keyword>
<dbReference type="Pfam" id="PF00174">
    <property type="entry name" value="Oxidored_molyb"/>
    <property type="match status" value="1"/>
</dbReference>